<evidence type="ECO:0000313" key="2">
    <source>
        <dbReference type="Proteomes" id="UP000023067"/>
    </source>
</evidence>
<dbReference type="AlphaFoldDB" id="Z9JVQ1"/>
<dbReference type="Proteomes" id="UP000023067">
    <property type="component" value="Unassembled WGS sequence"/>
</dbReference>
<proteinExistence type="predicted"/>
<evidence type="ECO:0000313" key="1">
    <source>
        <dbReference type="EMBL" id="EWS82455.1"/>
    </source>
</evidence>
<sequence length="63" mass="6551">MRLPEVAHAALRQVLPGAGVAVDAQHIGRILGPEGLQEEPRRAPASAIGVHGPILVLGRTSGW</sequence>
<gene>
    <name evidence="1" type="ORF">BF93_11165</name>
</gene>
<keyword evidence="2" id="KW-1185">Reference proteome</keyword>
<accession>Z9JVQ1</accession>
<dbReference type="EMBL" id="JDYK01000003">
    <property type="protein sequence ID" value="EWS82455.1"/>
    <property type="molecule type" value="Genomic_DNA"/>
</dbReference>
<name>Z9JVQ1_9MICO</name>
<organism evidence="1 2">
    <name type="scientific">Brachybacterium phenoliresistens</name>
    <dbReference type="NCBI Taxonomy" id="396014"/>
    <lineage>
        <taxon>Bacteria</taxon>
        <taxon>Bacillati</taxon>
        <taxon>Actinomycetota</taxon>
        <taxon>Actinomycetes</taxon>
        <taxon>Micrococcales</taxon>
        <taxon>Dermabacteraceae</taxon>
        <taxon>Brachybacterium</taxon>
    </lineage>
</organism>
<reference evidence="1 2" key="1">
    <citation type="submission" date="2014-02" db="EMBL/GenBank/DDBJ databases">
        <title>Genome sequence of Brachybacterium phenoliresistens strain W13A50.</title>
        <authorList>
            <person name="Wang X."/>
        </authorList>
    </citation>
    <scope>NUCLEOTIDE SEQUENCE [LARGE SCALE GENOMIC DNA]</scope>
    <source>
        <strain evidence="1 2">W13A50</strain>
    </source>
</reference>
<comment type="caution">
    <text evidence="1">The sequence shown here is derived from an EMBL/GenBank/DDBJ whole genome shotgun (WGS) entry which is preliminary data.</text>
</comment>
<dbReference type="HOGENOM" id="CLU_2876966_0_0_11"/>
<protein>
    <submittedName>
        <fullName evidence="1">Uncharacterized protein</fullName>
    </submittedName>
</protein>